<dbReference type="PANTHER" id="PTHR23315">
    <property type="entry name" value="U BOX DOMAIN-CONTAINING"/>
    <property type="match status" value="1"/>
</dbReference>
<dbReference type="EMBL" id="JACMSC010000020">
    <property type="protein sequence ID" value="KAG6471825.1"/>
    <property type="molecule type" value="Genomic_DNA"/>
</dbReference>
<dbReference type="AlphaFoldDB" id="A0A8J5C3X0"/>
<accession>A0A8J5C3X0</accession>
<dbReference type="InterPro" id="IPR000225">
    <property type="entry name" value="Armadillo"/>
</dbReference>
<reference evidence="3 4" key="1">
    <citation type="submission" date="2020-08" db="EMBL/GenBank/DDBJ databases">
        <title>Plant Genome Project.</title>
        <authorList>
            <person name="Zhang R.-G."/>
        </authorList>
    </citation>
    <scope>NUCLEOTIDE SEQUENCE [LARGE SCALE GENOMIC DNA]</scope>
    <source>
        <tissue evidence="3">Rhizome</tissue>
    </source>
</reference>
<evidence type="ECO:0000256" key="1">
    <source>
        <dbReference type="PROSITE-ProRule" id="PRU00259"/>
    </source>
</evidence>
<dbReference type="FunFam" id="1.25.10.10:FF:000300">
    <property type="entry name" value="U-box domain-containing protein 4"/>
    <property type="match status" value="1"/>
</dbReference>
<evidence type="ECO:0000313" key="3">
    <source>
        <dbReference type="EMBL" id="KAG6471825.1"/>
    </source>
</evidence>
<organism evidence="3 4">
    <name type="scientific">Zingiber officinale</name>
    <name type="common">Ginger</name>
    <name type="synonym">Amomum zingiber</name>
    <dbReference type="NCBI Taxonomy" id="94328"/>
    <lineage>
        <taxon>Eukaryota</taxon>
        <taxon>Viridiplantae</taxon>
        <taxon>Streptophyta</taxon>
        <taxon>Embryophyta</taxon>
        <taxon>Tracheophyta</taxon>
        <taxon>Spermatophyta</taxon>
        <taxon>Magnoliopsida</taxon>
        <taxon>Liliopsida</taxon>
        <taxon>Zingiberales</taxon>
        <taxon>Zingiberaceae</taxon>
        <taxon>Zingiber</taxon>
    </lineage>
</organism>
<sequence>MAAPEAGLAGDLDEVSKIMGRIRSEDEACRIAAAREIRRLTKTSSRHRRQLAGAIVPLVSMLRSLSSDSGEPAILALVNLAVKDERNKTKIVEVGALEPLLHFLQSTNSSLQEYATAALLTLSASFPNRPSISASGALPLLIKILVDGNPQAKIDALMAVYNLSTISENLGIILPLHPIPPLLCLLKSCRKSSKIAEKCSALLELLVSLEEGRAALTAAEGGVLTIVEVLEEGSLRSREHAVGILLTLCESDQCRYRDIILKEGAIPGLLELTVQGTPKSQVKAHLLLQLLRSSRSKRSELQAGTFDSIVCNIVSKMDGGEQMGKAKKMLADMIKVSMEQSLRHLQQRAFVGSSPNKPP</sequence>
<dbReference type="OrthoDB" id="7537227at2759"/>
<protein>
    <recommendedName>
        <fullName evidence="2">U-box domain-containing protein</fullName>
    </recommendedName>
</protein>
<gene>
    <name evidence="3" type="ORF">ZIOFF_069272</name>
</gene>
<proteinExistence type="predicted"/>
<feature type="repeat" description="ARM" evidence="1">
    <location>
        <begin position="95"/>
        <end position="137"/>
    </location>
</feature>
<dbReference type="PANTHER" id="PTHR23315:SF65">
    <property type="entry name" value="ARM REPEAT SUPERFAMILY PROTEIN"/>
    <property type="match status" value="1"/>
</dbReference>
<dbReference type="Proteomes" id="UP000734854">
    <property type="component" value="Unassembled WGS sequence"/>
</dbReference>
<dbReference type="Pfam" id="PF25598">
    <property type="entry name" value="ARM_PUB"/>
    <property type="match status" value="1"/>
</dbReference>
<name>A0A8J5C3X0_ZINOF</name>
<comment type="caution">
    <text evidence="3">The sequence shown here is derived from an EMBL/GenBank/DDBJ whole genome shotgun (WGS) entry which is preliminary data.</text>
</comment>
<feature type="domain" description="U-box" evidence="2">
    <location>
        <begin position="14"/>
        <end position="302"/>
    </location>
</feature>
<dbReference type="InterPro" id="IPR058678">
    <property type="entry name" value="ARM_PUB"/>
</dbReference>
<evidence type="ECO:0000259" key="2">
    <source>
        <dbReference type="Pfam" id="PF25598"/>
    </source>
</evidence>
<dbReference type="SMART" id="SM00185">
    <property type="entry name" value="ARM"/>
    <property type="match status" value="4"/>
</dbReference>
<evidence type="ECO:0000313" key="4">
    <source>
        <dbReference type="Proteomes" id="UP000734854"/>
    </source>
</evidence>
<keyword evidence="4" id="KW-1185">Reference proteome</keyword>
<dbReference type="PROSITE" id="PS50176">
    <property type="entry name" value="ARM_REPEAT"/>
    <property type="match status" value="1"/>
</dbReference>